<dbReference type="AlphaFoldDB" id="L8HF03"/>
<protein>
    <recommendedName>
        <fullName evidence="3">Tubulin-specific chaperone A</fullName>
    </recommendedName>
</protein>
<dbReference type="GO" id="GO:0005874">
    <property type="term" value="C:microtubule"/>
    <property type="evidence" value="ECO:0007669"/>
    <property type="project" value="UniProtKB-KW"/>
</dbReference>
<sequence>MELKKQLKIKTGTFTRLRKEVQMYEREVTEQQEKISKMQQEGRDEADIHKQMEILEESRNMIPDAHARLEQAKQSLMEQIDGTESAEQAEAVKESDEWRVAREALGL</sequence>
<keyword evidence="6" id="KW-1185">Reference proteome</keyword>
<evidence type="ECO:0000256" key="4">
    <source>
        <dbReference type="SAM" id="Coils"/>
    </source>
</evidence>
<dbReference type="InterPro" id="IPR004226">
    <property type="entry name" value="TBCA"/>
</dbReference>
<keyword evidence="2 3" id="KW-0143">Chaperone</keyword>
<dbReference type="RefSeq" id="XP_004352461.1">
    <property type="nucleotide sequence ID" value="XM_004352409.1"/>
</dbReference>
<dbReference type="SUPFAM" id="SSF46988">
    <property type="entry name" value="Tubulin chaperone cofactor A"/>
    <property type="match status" value="1"/>
</dbReference>
<feature type="coiled-coil region" evidence="4">
    <location>
        <begin position="14"/>
        <end position="41"/>
    </location>
</feature>
<dbReference type="PANTHER" id="PTHR21500">
    <property type="entry name" value="TUBULIN-SPECIFIC CHAPERONE A"/>
    <property type="match status" value="1"/>
</dbReference>
<accession>L8HF03</accession>
<evidence type="ECO:0000313" key="5">
    <source>
        <dbReference type="EMBL" id="ELR22986.1"/>
    </source>
</evidence>
<dbReference type="STRING" id="1257118.L8HF03"/>
<dbReference type="Pfam" id="PF02970">
    <property type="entry name" value="TBCA"/>
    <property type="match status" value="1"/>
</dbReference>
<dbReference type="PANTHER" id="PTHR21500:SF0">
    <property type="entry name" value="TUBULIN-SPECIFIC CHAPERONE A"/>
    <property type="match status" value="1"/>
</dbReference>
<gene>
    <name evidence="5" type="ORF">ACA1_360010</name>
</gene>
<dbReference type="InterPro" id="IPR036126">
    <property type="entry name" value="TBCA_sf"/>
</dbReference>
<comment type="similarity">
    <text evidence="1 3">Belongs to the TBCA family.</text>
</comment>
<organism evidence="5 6">
    <name type="scientific">Acanthamoeba castellanii (strain ATCC 30010 / Neff)</name>
    <dbReference type="NCBI Taxonomy" id="1257118"/>
    <lineage>
        <taxon>Eukaryota</taxon>
        <taxon>Amoebozoa</taxon>
        <taxon>Discosea</taxon>
        <taxon>Longamoebia</taxon>
        <taxon>Centramoebida</taxon>
        <taxon>Acanthamoebidae</taxon>
        <taxon>Acanthamoeba</taxon>
    </lineage>
</organism>
<dbReference type="Proteomes" id="UP000011083">
    <property type="component" value="Unassembled WGS sequence"/>
</dbReference>
<evidence type="ECO:0000313" key="6">
    <source>
        <dbReference type="Proteomes" id="UP000011083"/>
    </source>
</evidence>
<evidence type="ECO:0000256" key="2">
    <source>
        <dbReference type="ARBA" id="ARBA00023186"/>
    </source>
</evidence>
<dbReference type="GeneID" id="14923955"/>
<dbReference type="GO" id="GO:0007021">
    <property type="term" value="P:tubulin complex assembly"/>
    <property type="evidence" value="ECO:0007669"/>
    <property type="project" value="UniProtKB-UniRule"/>
</dbReference>
<dbReference type="GO" id="GO:0007023">
    <property type="term" value="P:post-chaperonin tubulin folding pathway"/>
    <property type="evidence" value="ECO:0007669"/>
    <property type="project" value="UniProtKB-UniRule"/>
</dbReference>
<dbReference type="EMBL" id="KB007867">
    <property type="protein sequence ID" value="ELR22986.1"/>
    <property type="molecule type" value="Genomic_DNA"/>
</dbReference>
<dbReference type="OrthoDB" id="296187at2759"/>
<dbReference type="Gene3D" id="1.20.58.90">
    <property type="match status" value="1"/>
</dbReference>
<evidence type="ECO:0000256" key="3">
    <source>
        <dbReference type="RuleBase" id="RU364030"/>
    </source>
</evidence>
<keyword evidence="3" id="KW-0493">Microtubule</keyword>
<keyword evidence="3" id="KW-0206">Cytoskeleton</keyword>
<comment type="subunit">
    <text evidence="3">Supercomplex made of cofactors A to E. Cofactors A and D function by capturing and stabilizing tubulin in a quasi-native conformation. Cofactor E binds to the cofactor D-tubulin complex; interaction with cofactor C then causes the release of tubulin polypeptides that are committed to the native state.</text>
</comment>
<keyword evidence="4" id="KW-0175">Coiled coil</keyword>
<proteinExistence type="inferred from homology"/>
<dbReference type="KEGG" id="acan:ACA1_360010"/>
<dbReference type="GO" id="GO:0005829">
    <property type="term" value="C:cytosol"/>
    <property type="evidence" value="ECO:0007669"/>
    <property type="project" value="TreeGrafter"/>
</dbReference>
<reference evidence="5 6" key="1">
    <citation type="journal article" date="2013" name="Genome Biol.">
        <title>Genome of Acanthamoeba castellanii highlights extensive lateral gene transfer and early evolution of tyrosine kinase signaling.</title>
        <authorList>
            <person name="Clarke M."/>
            <person name="Lohan A.J."/>
            <person name="Liu B."/>
            <person name="Lagkouvardos I."/>
            <person name="Roy S."/>
            <person name="Zafar N."/>
            <person name="Bertelli C."/>
            <person name="Schilde C."/>
            <person name="Kianianmomeni A."/>
            <person name="Burglin T.R."/>
            <person name="Frech C."/>
            <person name="Turcotte B."/>
            <person name="Kopec K.O."/>
            <person name="Synnott J.M."/>
            <person name="Choo C."/>
            <person name="Paponov I."/>
            <person name="Finkler A."/>
            <person name="Soon Heng Tan C."/>
            <person name="Hutchins A.P."/>
            <person name="Weinmeier T."/>
            <person name="Rattei T."/>
            <person name="Chu J.S."/>
            <person name="Gimenez G."/>
            <person name="Irimia M."/>
            <person name="Rigden D.J."/>
            <person name="Fitzpatrick D.A."/>
            <person name="Lorenzo-Morales J."/>
            <person name="Bateman A."/>
            <person name="Chiu C.H."/>
            <person name="Tang P."/>
            <person name="Hegemann P."/>
            <person name="Fromm H."/>
            <person name="Raoult D."/>
            <person name="Greub G."/>
            <person name="Miranda-Saavedra D."/>
            <person name="Chen N."/>
            <person name="Nash P."/>
            <person name="Ginger M.L."/>
            <person name="Horn M."/>
            <person name="Schaap P."/>
            <person name="Caler L."/>
            <person name="Loftus B."/>
        </authorList>
    </citation>
    <scope>NUCLEOTIDE SEQUENCE [LARGE SCALE GENOMIC DNA]</scope>
    <source>
        <strain evidence="5 6">Neff</strain>
    </source>
</reference>
<evidence type="ECO:0000256" key="1">
    <source>
        <dbReference type="ARBA" id="ARBA00006806"/>
    </source>
</evidence>
<keyword evidence="3" id="KW-0963">Cytoplasm</keyword>
<dbReference type="GO" id="GO:0048487">
    <property type="term" value="F:beta-tubulin binding"/>
    <property type="evidence" value="ECO:0007669"/>
    <property type="project" value="InterPro"/>
</dbReference>
<dbReference type="VEuPathDB" id="AmoebaDB:ACA1_360010"/>
<name>L8HF03_ACACF</name>
<dbReference type="OMA" id="EECEMMI"/>
<comment type="subcellular location">
    <subcellularLocation>
        <location evidence="3">Cytoplasm</location>
        <location evidence="3">Cytoskeleton</location>
    </subcellularLocation>
</comment>